<reference evidence="9" key="1">
    <citation type="journal article" date="2019" name="Int. J. Syst. Evol. Microbiol.">
        <title>The Global Catalogue of Microorganisms (GCM) 10K type strain sequencing project: providing services to taxonomists for standard genome sequencing and annotation.</title>
        <authorList>
            <consortium name="The Broad Institute Genomics Platform"/>
            <consortium name="The Broad Institute Genome Sequencing Center for Infectious Disease"/>
            <person name="Wu L."/>
            <person name="Ma J."/>
        </authorList>
    </citation>
    <scope>NUCLEOTIDE SEQUENCE [LARGE SCALE GENOMIC DNA]</scope>
    <source>
        <strain evidence="9">JCM 3106</strain>
    </source>
</reference>
<evidence type="ECO:0000256" key="3">
    <source>
        <dbReference type="ARBA" id="ARBA00022692"/>
    </source>
</evidence>
<evidence type="ECO:0000256" key="2">
    <source>
        <dbReference type="ARBA" id="ARBA00007165"/>
    </source>
</evidence>
<protein>
    <recommendedName>
        <fullName evidence="6">SURF1-like protein</fullName>
    </recommendedName>
</protein>
<organism evidence="8 9">
    <name type="scientific">Streptosporangium longisporum</name>
    <dbReference type="NCBI Taxonomy" id="46187"/>
    <lineage>
        <taxon>Bacteria</taxon>
        <taxon>Bacillati</taxon>
        <taxon>Actinomycetota</taxon>
        <taxon>Actinomycetes</taxon>
        <taxon>Streptosporangiales</taxon>
        <taxon>Streptosporangiaceae</taxon>
        <taxon>Streptosporangium</taxon>
    </lineage>
</organism>
<keyword evidence="6" id="KW-1003">Cell membrane</keyword>
<dbReference type="EMBL" id="BAAAWD010000006">
    <property type="protein sequence ID" value="GAA3001944.1"/>
    <property type="molecule type" value="Genomic_DNA"/>
</dbReference>
<dbReference type="PANTHER" id="PTHR23427:SF2">
    <property type="entry name" value="SURFEIT LOCUS PROTEIN 1"/>
    <property type="match status" value="1"/>
</dbReference>
<dbReference type="InterPro" id="IPR045214">
    <property type="entry name" value="Surf1/Surf4"/>
</dbReference>
<feature type="transmembrane region" description="Helical" evidence="6">
    <location>
        <begin position="107"/>
        <end position="125"/>
    </location>
</feature>
<evidence type="ECO:0000256" key="6">
    <source>
        <dbReference type="RuleBase" id="RU363076"/>
    </source>
</evidence>
<evidence type="ECO:0000256" key="7">
    <source>
        <dbReference type="SAM" id="MobiDB-lite"/>
    </source>
</evidence>
<name>A0ABN3XVY0_9ACTN</name>
<feature type="region of interest" description="Disordered" evidence="7">
    <location>
        <begin position="260"/>
        <end position="336"/>
    </location>
</feature>
<keyword evidence="9" id="KW-1185">Reference proteome</keyword>
<evidence type="ECO:0000256" key="1">
    <source>
        <dbReference type="ARBA" id="ARBA00004370"/>
    </source>
</evidence>
<dbReference type="PANTHER" id="PTHR23427">
    <property type="entry name" value="SURFEIT LOCUS PROTEIN"/>
    <property type="match status" value="1"/>
</dbReference>
<evidence type="ECO:0000313" key="9">
    <source>
        <dbReference type="Proteomes" id="UP001499930"/>
    </source>
</evidence>
<gene>
    <name evidence="8" type="ORF">GCM10017559_23850</name>
</gene>
<keyword evidence="4 6" id="KW-1133">Transmembrane helix</keyword>
<keyword evidence="3 6" id="KW-0812">Transmembrane</keyword>
<comment type="similarity">
    <text evidence="2 6">Belongs to the SURF1 family.</text>
</comment>
<dbReference type="Proteomes" id="UP001499930">
    <property type="component" value="Unassembled WGS sequence"/>
</dbReference>
<evidence type="ECO:0000256" key="5">
    <source>
        <dbReference type="ARBA" id="ARBA00023136"/>
    </source>
</evidence>
<feature type="compositionally biased region" description="Low complexity" evidence="7">
    <location>
        <begin position="277"/>
        <end position="288"/>
    </location>
</feature>
<evidence type="ECO:0000313" key="8">
    <source>
        <dbReference type="EMBL" id="GAA3001944.1"/>
    </source>
</evidence>
<dbReference type="InterPro" id="IPR002994">
    <property type="entry name" value="Surf1/Shy1"/>
</dbReference>
<keyword evidence="5 6" id="KW-0472">Membrane</keyword>
<comment type="subcellular location">
    <subcellularLocation>
        <location evidence="6">Cell membrane</location>
        <topology evidence="6">Multi-pass membrane protein</topology>
    </subcellularLocation>
    <subcellularLocation>
        <location evidence="1">Membrane</location>
    </subcellularLocation>
</comment>
<sequence>MPAVPTLGCVYRFLLTPRWLALHVVVLLVIPAFLFLGQWQFGRFEERSASSDRTTANLTAPAVPVRELTSPGGTVAARDRHRAVTARGTYDTGASLLVRRRTQDRMVGFYVLTPLVAGDGTGVLVNRGWIKAGATADSVPPVPPPPPGEVTVTGRLRPAESEESSGIRDRAGLPEGQVLLIDTAAIGRRLPYRLLGGYVELVEQTPRAASAPAPVPPPDVGGGGGLNLAYSVQWWLFIGVAVGGWALLIRREAADLKAAAATPTGPGSGPGPGSTSGSGPASDSGPASGPAPGPGPAPGSGSGSDGPGPGRDAGTGQGPASGGTGRDSVSETSPVP</sequence>
<feature type="compositionally biased region" description="Gly residues" evidence="7">
    <location>
        <begin position="298"/>
        <end position="325"/>
    </location>
</feature>
<feature type="compositionally biased region" description="Gly residues" evidence="7">
    <location>
        <begin position="266"/>
        <end position="276"/>
    </location>
</feature>
<dbReference type="CDD" id="cd06662">
    <property type="entry name" value="SURF1"/>
    <property type="match status" value="1"/>
</dbReference>
<feature type="transmembrane region" description="Helical" evidence="6">
    <location>
        <begin position="232"/>
        <end position="249"/>
    </location>
</feature>
<dbReference type="Pfam" id="PF02104">
    <property type="entry name" value="SURF1"/>
    <property type="match status" value="1"/>
</dbReference>
<accession>A0ABN3XVY0</accession>
<evidence type="ECO:0000256" key="4">
    <source>
        <dbReference type="ARBA" id="ARBA00022989"/>
    </source>
</evidence>
<proteinExistence type="inferred from homology"/>
<dbReference type="PROSITE" id="PS50895">
    <property type="entry name" value="SURF1"/>
    <property type="match status" value="1"/>
</dbReference>
<comment type="caution">
    <text evidence="8">The sequence shown here is derived from an EMBL/GenBank/DDBJ whole genome shotgun (WGS) entry which is preliminary data.</text>
</comment>
<feature type="transmembrane region" description="Helical" evidence="6">
    <location>
        <begin position="20"/>
        <end position="37"/>
    </location>
</feature>